<dbReference type="STRING" id="436010.A0A166KBV6"/>
<evidence type="ECO:0000259" key="4">
    <source>
        <dbReference type="PROSITE" id="PS50118"/>
    </source>
</evidence>
<keyword evidence="6" id="KW-1185">Reference proteome</keyword>
<evidence type="ECO:0000256" key="1">
    <source>
        <dbReference type="ARBA" id="ARBA00023125"/>
    </source>
</evidence>
<dbReference type="Proteomes" id="UP000076532">
    <property type="component" value="Unassembled WGS sequence"/>
</dbReference>
<feature type="compositionally biased region" description="Low complexity" evidence="3">
    <location>
        <begin position="94"/>
        <end position="117"/>
    </location>
</feature>
<feature type="compositionally biased region" description="Low complexity" evidence="3">
    <location>
        <begin position="140"/>
        <end position="154"/>
    </location>
</feature>
<feature type="region of interest" description="Disordered" evidence="3">
    <location>
        <begin position="78"/>
        <end position="191"/>
    </location>
</feature>
<dbReference type="Gene3D" id="1.10.30.10">
    <property type="entry name" value="High mobility group box domain"/>
    <property type="match status" value="1"/>
</dbReference>
<dbReference type="PROSITE" id="PS50118">
    <property type="entry name" value="HMG_BOX_2"/>
    <property type="match status" value="1"/>
</dbReference>
<dbReference type="OrthoDB" id="1919336at2759"/>
<dbReference type="GO" id="GO:0005634">
    <property type="term" value="C:nucleus"/>
    <property type="evidence" value="ECO:0007669"/>
    <property type="project" value="UniProtKB-UniRule"/>
</dbReference>
<feature type="compositionally biased region" description="Acidic residues" evidence="3">
    <location>
        <begin position="155"/>
        <end position="166"/>
    </location>
</feature>
<feature type="DNA-binding region" description="HMG box" evidence="2">
    <location>
        <begin position="6"/>
        <end position="74"/>
    </location>
</feature>
<dbReference type="InterPro" id="IPR009071">
    <property type="entry name" value="HMG_box_dom"/>
</dbReference>
<dbReference type="AlphaFoldDB" id="A0A166KBV6"/>
<dbReference type="GO" id="GO:0003677">
    <property type="term" value="F:DNA binding"/>
    <property type="evidence" value="ECO:0007669"/>
    <property type="project" value="UniProtKB-UniRule"/>
</dbReference>
<name>A0A166KBV6_9AGAM</name>
<protein>
    <submittedName>
        <fullName evidence="5">HMG-box</fullName>
    </submittedName>
</protein>
<organism evidence="5 6">
    <name type="scientific">Athelia psychrophila</name>
    <dbReference type="NCBI Taxonomy" id="1759441"/>
    <lineage>
        <taxon>Eukaryota</taxon>
        <taxon>Fungi</taxon>
        <taxon>Dikarya</taxon>
        <taxon>Basidiomycota</taxon>
        <taxon>Agaricomycotina</taxon>
        <taxon>Agaricomycetes</taxon>
        <taxon>Agaricomycetidae</taxon>
        <taxon>Atheliales</taxon>
        <taxon>Atheliaceae</taxon>
        <taxon>Athelia</taxon>
    </lineage>
</organism>
<keyword evidence="1 2" id="KW-0238">DNA-binding</keyword>
<sequence>MHPNAPKRPPSSYILFQNEVRKELKAKYPDLPPPELVQMISKRWAAMSEDEKAPYNAITTAAKAAWVDKKGAYDAEHAGDAPIVAPPPRKRAPKAVAPKAAAKPVSKAAAAPKPVEPSTEDDDEEDEEEDEDDEEEEAPAKSAAKSAAASTSSGSEEEDSEEEQEEVVPPPKKKTAGRQPAPKAKEKKSKA</sequence>
<dbReference type="SMART" id="SM00398">
    <property type="entry name" value="HMG"/>
    <property type="match status" value="1"/>
</dbReference>
<feature type="domain" description="HMG box" evidence="4">
    <location>
        <begin position="6"/>
        <end position="74"/>
    </location>
</feature>
<proteinExistence type="predicted"/>
<dbReference type="InterPro" id="IPR050342">
    <property type="entry name" value="HMGB"/>
</dbReference>
<dbReference type="PANTHER" id="PTHR48112">
    <property type="entry name" value="HIGH MOBILITY GROUP PROTEIN DSP1"/>
    <property type="match status" value="1"/>
</dbReference>
<feature type="compositionally biased region" description="Acidic residues" evidence="3">
    <location>
        <begin position="118"/>
        <end position="137"/>
    </location>
</feature>
<reference evidence="5 6" key="1">
    <citation type="journal article" date="2016" name="Mol. Biol. Evol.">
        <title>Comparative Genomics of Early-Diverging Mushroom-Forming Fungi Provides Insights into the Origins of Lignocellulose Decay Capabilities.</title>
        <authorList>
            <person name="Nagy L.G."/>
            <person name="Riley R."/>
            <person name="Tritt A."/>
            <person name="Adam C."/>
            <person name="Daum C."/>
            <person name="Floudas D."/>
            <person name="Sun H."/>
            <person name="Yadav J.S."/>
            <person name="Pangilinan J."/>
            <person name="Larsson K.H."/>
            <person name="Matsuura K."/>
            <person name="Barry K."/>
            <person name="Labutti K."/>
            <person name="Kuo R."/>
            <person name="Ohm R.A."/>
            <person name="Bhattacharya S.S."/>
            <person name="Shirouzu T."/>
            <person name="Yoshinaga Y."/>
            <person name="Martin F.M."/>
            <person name="Grigoriev I.V."/>
            <person name="Hibbett D.S."/>
        </authorList>
    </citation>
    <scope>NUCLEOTIDE SEQUENCE [LARGE SCALE GENOMIC DNA]</scope>
    <source>
        <strain evidence="5 6">CBS 109695</strain>
    </source>
</reference>
<gene>
    <name evidence="5" type="ORF">FIBSPDRAFT_860369</name>
</gene>
<dbReference type="SUPFAM" id="SSF47095">
    <property type="entry name" value="HMG-box"/>
    <property type="match status" value="1"/>
</dbReference>
<keyword evidence="2" id="KW-0539">Nucleus</keyword>
<dbReference type="InterPro" id="IPR036910">
    <property type="entry name" value="HMG_box_dom_sf"/>
</dbReference>
<evidence type="ECO:0000256" key="3">
    <source>
        <dbReference type="SAM" id="MobiDB-lite"/>
    </source>
</evidence>
<evidence type="ECO:0000256" key="2">
    <source>
        <dbReference type="PROSITE-ProRule" id="PRU00267"/>
    </source>
</evidence>
<dbReference type="PANTHER" id="PTHR48112:SF22">
    <property type="entry name" value="MITOCHONDRIAL TRANSCRIPTION FACTOR A, ISOFORM B"/>
    <property type="match status" value="1"/>
</dbReference>
<dbReference type="EMBL" id="KV417545">
    <property type="protein sequence ID" value="KZP21745.1"/>
    <property type="molecule type" value="Genomic_DNA"/>
</dbReference>
<evidence type="ECO:0000313" key="5">
    <source>
        <dbReference type="EMBL" id="KZP21745.1"/>
    </source>
</evidence>
<dbReference type="CDD" id="cd00084">
    <property type="entry name" value="HMG-box_SF"/>
    <property type="match status" value="1"/>
</dbReference>
<accession>A0A166KBV6</accession>
<dbReference type="Pfam" id="PF00505">
    <property type="entry name" value="HMG_box"/>
    <property type="match status" value="1"/>
</dbReference>
<evidence type="ECO:0000313" key="6">
    <source>
        <dbReference type="Proteomes" id="UP000076532"/>
    </source>
</evidence>